<comment type="function">
    <text evidence="9">Catalyzes the synthesis of 5,6-dihydrouridine (D), a modified base found in the D-loop of most tRNAs, via the reduction of the C5-C6 double bond in target uridines. Specifically modifies U20 and U20a in tRNAs.</text>
</comment>
<dbReference type="HAMAP" id="MF_02041">
    <property type="entry name" value="DusA_subfam"/>
    <property type="match status" value="1"/>
</dbReference>
<keyword evidence="4 9" id="KW-0288">FMN</keyword>
<dbReference type="InterPro" id="IPR001269">
    <property type="entry name" value="DUS_fam"/>
</dbReference>
<feature type="site" description="Interacts with tRNA; defines subfamily-specific binding signature" evidence="9">
    <location>
        <position position="298"/>
    </location>
</feature>
<comment type="catalytic activity">
    <reaction evidence="9">
        <text>5,6-dihydrouridine(20a) in tRNA + NADP(+) = uridine(20a) in tRNA + NADPH + H(+)</text>
        <dbReference type="Rhea" id="RHEA:53344"/>
        <dbReference type="Rhea" id="RHEA-COMP:13535"/>
        <dbReference type="Rhea" id="RHEA-COMP:13536"/>
        <dbReference type="ChEBI" id="CHEBI:15378"/>
        <dbReference type="ChEBI" id="CHEBI:57783"/>
        <dbReference type="ChEBI" id="CHEBI:58349"/>
        <dbReference type="ChEBI" id="CHEBI:65315"/>
        <dbReference type="ChEBI" id="CHEBI:74443"/>
    </reaction>
</comment>
<dbReference type="NCBIfam" id="NF008774">
    <property type="entry name" value="PRK11815.1"/>
    <property type="match status" value="1"/>
</dbReference>
<comment type="catalytic activity">
    <reaction evidence="9">
        <text>5,6-dihydrouridine(20a) in tRNA + NAD(+) = uridine(20a) in tRNA + NADH + H(+)</text>
        <dbReference type="Rhea" id="RHEA:53348"/>
        <dbReference type="Rhea" id="RHEA-COMP:13535"/>
        <dbReference type="Rhea" id="RHEA-COMP:13536"/>
        <dbReference type="ChEBI" id="CHEBI:15378"/>
        <dbReference type="ChEBI" id="CHEBI:57540"/>
        <dbReference type="ChEBI" id="CHEBI:57945"/>
        <dbReference type="ChEBI" id="CHEBI:65315"/>
        <dbReference type="ChEBI" id="CHEBI:74443"/>
    </reaction>
</comment>
<evidence type="ECO:0000256" key="6">
    <source>
        <dbReference type="ARBA" id="ARBA00022857"/>
    </source>
</evidence>
<sequence>MTEQISHKLCVAPMMQYTDMHDRYLLRLISKKVFLYTEMIATGSLIFGKCYDQLEFNSEEHPVGVQLGGSDINDLVECSKKCEQYGYDEINLNVGCPSNRVQKGSFGACLMLKPELVKDCLGNMQNAVKIPVSIKCRLGIDDNESYEFLYNFISIVKESGINIFIIHARNGILSGLSPRQNRMIPPLKYDYVYKLKKDFPELEIIINGGIKTLEESHNHLEKVDGVMIGRAAYENPFMLKNIETEFYNESSVVDSKKEILNIYLEYVERKLLDGHDLGRMMKHLFGLSRGDKYAKSFRIKILEIIKSNCLTIDNKKDLEKLLVY</sequence>
<keyword evidence="5 9" id="KW-0819">tRNA processing</keyword>
<keyword evidence="3 9" id="KW-0285">Flavoprotein</keyword>
<dbReference type="AlphaFoldDB" id="A0A520N5L7"/>
<keyword evidence="8 9" id="KW-0560">Oxidoreductase</keyword>
<dbReference type="PANTHER" id="PTHR42907">
    <property type="entry name" value="FMN-LINKED OXIDOREDUCTASES SUPERFAMILY PROTEIN"/>
    <property type="match status" value="1"/>
</dbReference>
<evidence type="ECO:0000256" key="11">
    <source>
        <dbReference type="PIRSR" id="PIRSR006621-1"/>
    </source>
</evidence>
<dbReference type="GO" id="GO:0000049">
    <property type="term" value="F:tRNA binding"/>
    <property type="evidence" value="ECO:0007669"/>
    <property type="project" value="UniProtKB-UniRule"/>
</dbReference>
<dbReference type="GO" id="GO:0010181">
    <property type="term" value="F:FMN binding"/>
    <property type="evidence" value="ECO:0007669"/>
    <property type="project" value="UniProtKB-UniRule"/>
</dbReference>
<feature type="binding site" evidence="9 12">
    <location>
        <position position="66"/>
    </location>
    <ligand>
        <name>FMN</name>
        <dbReference type="ChEBI" id="CHEBI:58210"/>
    </ligand>
</feature>
<dbReference type="Gene3D" id="1.20.120.1460">
    <property type="match status" value="1"/>
</dbReference>
<feature type="site" description="Interacts with tRNA" evidence="9">
    <location>
        <position position="182"/>
    </location>
</feature>
<feature type="binding site" evidence="9 12">
    <location>
        <position position="135"/>
    </location>
    <ligand>
        <name>FMN</name>
        <dbReference type="ChEBI" id="CHEBI:58210"/>
    </ligand>
</feature>
<evidence type="ECO:0000256" key="1">
    <source>
        <dbReference type="ARBA" id="ARBA00001917"/>
    </source>
</evidence>
<organism evidence="14 15">
    <name type="scientific">SAR86 cluster bacterium</name>
    <dbReference type="NCBI Taxonomy" id="2030880"/>
    <lineage>
        <taxon>Bacteria</taxon>
        <taxon>Pseudomonadati</taxon>
        <taxon>Pseudomonadota</taxon>
        <taxon>Gammaproteobacteria</taxon>
        <taxon>SAR86 cluster</taxon>
    </lineage>
</organism>
<dbReference type="PANTHER" id="PTHR42907:SF1">
    <property type="entry name" value="FMN-LINKED OXIDOREDUCTASES SUPERFAMILY PROTEIN"/>
    <property type="match status" value="1"/>
</dbReference>
<feature type="binding site" evidence="9 12">
    <location>
        <begin position="207"/>
        <end position="209"/>
    </location>
    <ligand>
        <name>FMN</name>
        <dbReference type="ChEBI" id="CHEBI:58210"/>
    </ligand>
</feature>
<proteinExistence type="inferred from homology"/>
<evidence type="ECO:0000256" key="8">
    <source>
        <dbReference type="ARBA" id="ARBA00023002"/>
    </source>
</evidence>
<name>A0A520N5L7_9GAMM</name>
<comment type="similarity">
    <text evidence="10">Belongs to the dus family.</text>
</comment>
<evidence type="ECO:0000259" key="13">
    <source>
        <dbReference type="Pfam" id="PF01207"/>
    </source>
</evidence>
<dbReference type="Proteomes" id="UP000315283">
    <property type="component" value="Unassembled WGS sequence"/>
</dbReference>
<evidence type="ECO:0000256" key="3">
    <source>
        <dbReference type="ARBA" id="ARBA00022630"/>
    </source>
</evidence>
<dbReference type="GO" id="GO:0102266">
    <property type="term" value="F:tRNA-dihydrouridine20a synthase activity"/>
    <property type="evidence" value="ECO:0007669"/>
    <property type="project" value="RHEA"/>
</dbReference>
<dbReference type="Pfam" id="PF01207">
    <property type="entry name" value="Dus"/>
    <property type="match status" value="1"/>
</dbReference>
<feature type="binding site" evidence="9 12">
    <location>
        <begin position="229"/>
        <end position="230"/>
    </location>
    <ligand>
        <name>FMN</name>
        <dbReference type="ChEBI" id="CHEBI:58210"/>
    </ligand>
</feature>
<dbReference type="EC" id="1.3.1.91" evidence="9"/>
<dbReference type="NCBIfam" id="TIGR00742">
    <property type="entry name" value="yjbN"/>
    <property type="match status" value="1"/>
</dbReference>
<accession>A0A520N5L7</accession>
<evidence type="ECO:0000256" key="5">
    <source>
        <dbReference type="ARBA" id="ARBA00022694"/>
    </source>
</evidence>
<keyword evidence="12" id="KW-0547">Nucleotide-binding</keyword>
<dbReference type="InterPro" id="IPR013785">
    <property type="entry name" value="Aldolase_TIM"/>
</dbReference>
<evidence type="ECO:0000256" key="2">
    <source>
        <dbReference type="ARBA" id="ARBA00022555"/>
    </source>
</evidence>
<dbReference type="Gene3D" id="3.20.20.70">
    <property type="entry name" value="Aldolase class I"/>
    <property type="match status" value="1"/>
</dbReference>
<gene>
    <name evidence="9 14" type="primary">dusA</name>
    <name evidence="14" type="ORF">EVA97_01820</name>
</gene>
<dbReference type="PROSITE" id="PS01136">
    <property type="entry name" value="UPF0034"/>
    <property type="match status" value="1"/>
</dbReference>
<dbReference type="GO" id="GO:0050660">
    <property type="term" value="F:flavin adenine dinucleotide binding"/>
    <property type="evidence" value="ECO:0007669"/>
    <property type="project" value="InterPro"/>
</dbReference>
<keyword evidence="6 9" id="KW-0521">NADP</keyword>
<keyword evidence="2 9" id="KW-0820">tRNA-binding</keyword>
<dbReference type="InterPro" id="IPR004653">
    <property type="entry name" value="DusA"/>
</dbReference>
<protein>
    <recommendedName>
        <fullName evidence="9">tRNA-dihydrouridine(20/20a) synthase</fullName>
        <ecNumber evidence="9">1.3.1.91</ecNumber>
    </recommendedName>
    <alternativeName>
        <fullName evidence="9">U20-specific dihydrouridine synthase</fullName>
        <shortName evidence="9">U20-specific Dus</shortName>
    </alternativeName>
    <alternativeName>
        <fullName evidence="9">tRNA-dihydrouridine synthase A</fullName>
    </alternativeName>
</protein>
<feature type="active site" description="Proton donor" evidence="9 11">
    <location>
        <position position="96"/>
    </location>
</feature>
<keyword evidence="7 9" id="KW-0694">RNA-binding</keyword>
<evidence type="ECO:0000313" key="14">
    <source>
        <dbReference type="EMBL" id="RZO28777.1"/>
    </source>
</evidence>
<feature type="binding site" evidence="9 12">
    <location>
        <begin position="13"/>
        <end position="15"/>
    </location>
    <ligand>
        <name>FMN</name>
        <dbReference type="ChEBI" id="CHEBI:58210"/>
    </ligand>
</feature>
<evidence type="ECO:0000313" key="15">
    <source>
        <dbReference type="Proteomes" id="UP000315283"/>
    </source>
</evidence>
<comment type="catalytic activity">
    <reaction evidence="9">
        <text>5,6-dihydrouridine(20) in tRNA + NAD(+) = uridine(20) in tRNA + NADH + H(+)</text>
        <dbReference type="Rhea" id="RHEA:53340"/>
        <dbReference type="Rhea" id="RHEA-COMP:13533"/>
        <dbReference type="Rhea" id="RHEA-COMP:13534"/>
        <dbReference type="ChEBI" id="CHEBI:15378"/>
        <dbReference type="ChEBI" id="CHEBI:57540"/>
        <dbReference type="ChEBI" id="CHEBI:57945"/>
        <dbReference type="ChEBI" id="CHEBI:65315"/>
        <dbReference type="ChEBI" id="CHEBI:74443"/>
        <dbReference type="EC" id="1.3.1.91"/>
    </reaction>
</comment>
<evidence type="ECO:0000256" key="7">
    <source>
        <dbReference type="ARBA" id="ARBA00022884"/>
    </source>
</evidence>
<dbReference type="EMBL" id="SHBJ01000008">
    <property type="protein sequence ID" value="RZO28777.1"/>
    <property type="molecule type" value="Genomic_DNA"/>
</dbReference>
<evidence type="ECO:0000256" key="10">
    <source>
        <dbReference type="PIRNR" id="PIRNR006621"/>
    </source>
</evidence>
<dbReference type="InterPro" id="IPR018517">
    <property type="entry name" value="tRNA_hU_synthase_CS"/>
</dbReference>
<evidence type="ECO:0000256" key="12">
    <source>
        <dbReference type="PIRSR" id="PIRSR006621-2"/>
    </source>
</evidence>
<dbReference type="GO" id="GO:0102264">
    <property type="term" value="F:tRNA-dihydrouridine20 synthase activity"/>
    <property type="evidence" value="ECO:0007669"/>
    <property type="project" value="UniProtKB-EC"/>
</dbReference>
<comment type="catalytic activity">
    <reaction evidence="9">
        <text>5,6-dihydrouridine(20) in tRNA + NADP(+) = uridine(20) in tRNA + NADPH + H(+)</text>
        <dbReference type="Rhea" id="RHEA:53336"/>
        <dbReference type="Rhea" id="RHEA-COMP:13533"/>
        <dbReference type="Rhea" id="RHEA-COMP:13534"/>
        <dbReference type="ChEBI" id="CHEBI:15378"/>
        <dbReference type="ChEBI" id="CHEBI:57783"/>
        <dbReference type="ChEBI" id="CHEBI:58349"/>
        <dbReference type="ChEBI" id="CHEBI:65315"/>
        <dbReference type="ChEBI" id="CHEBI:74443"/>
        <dbReference type="EC" id="1.3.1.91"/>
    </reaction>
</comment>
<dbReference type="PIRSF" id="PIRSF006621">
    <property type="entry name" value="Dus"/>
    <property type="match status" value="1"/>
</dbReference>
<comment type="caution">
    <text evidence="14">The sequence shown here is derived from an EMBL/GenBank/DDBJ whole genome shotgun (WGS) entry which is preliminary data.</text>
</comment>
<evidence type="ECO:0000256" key="4">
    <source>
        <dbReference type="ARBA" id="ARBA00022643"/>
    </source>
</evidence>
<comment type="caution">
    <text evidence="9">Lacks conserved residue(s) required for the propagation of feature annotation.</text>
</comment>
<comment type="cofactor">
    <cofactor evidence="1 9 10 12">
        <name>FMN</name>
        <dbReference type="ChEBI" id="CHEBI:58210"/>
    </cofactor>
</comment>
<feature type="site" description="Interacts with tRNA" evidence="9">
    <location>
        <position position="93"/>
    </location>
</feature>
<reference evidence="14 15" key="1">
    <citation type="submission" date="2019-02" db="EMBL/GenBank/DDBJ databases">
        <title>Prokaryotic population dynamics and viral predation in marine succession experiment using metagenomics: the confinement effect.</title>
        <authorList>
            <person name="Haro-Moreno J.M."/>
            <person name="Rodriguez-Valera F."/>
            <person name="Lopez-Perez M."/>
        </authorList>
    </citation>
    <scope>NUCLEOTIDE SEQUENCE [LARGE SCALE GENOMIC DNA]</scope>
    <source>
        <strain evidence="14">MED-G164</strain>
    </source>
</reference>
<dbReference type="InterPro" id="IPR035587">
    <property type="entry name" value="DUS-like_FMN-bd"/>
</dbReference>
<feature type="domain" description="DUS-like FMN-binding" evidence="13">
    <location>
        <begin position="11"/>
        <end position="302"/>
    </location>
</feature>
<evidence type="ECO:0000256" key="9">
    <source>
        <dbReference type="HAMAP-Rule" id="MF_02041"/>
    </source>
</evidence>
<dbReference type="CDD" id="cd02801">
    <property type="entry name" value="DUS_like_FMN"/>
    <property type="match status" value="1"/>
</dbReference>
<dbReference type="SUPFAM" id="SSF51395">
    <property type="entry name" value="FMN-linked oxidoreductases"/>
    <property type="match status" value="1"/>
</dbReference>
<comment type="similarity">
    <text evidence="9">Belongs to the Dus family. DusA subfamily.</text>
</comment>
<feature type="binding site" evidence="9 12">
    <location>
        <position position="167"/>
    </location>
    <ligand>
        <name>FMN</name>
        <dbReference type="ChEBI" id="CHEBI:58210"/>
    </ligand>
</feature>